<sequence length="238" mass="26487">MRRFIHIALFSLIIVGSSSCTKEQENLITVEETLYDTLRTLPVNRIIEYNVTNIDETTIYSAIDDSKKTITVYLPAYYMLGIIQPEIVLPEGTAISPTADEPVPVFSEAPFTYEVTSPAGEKATYTLNIIVQQQDFTINELTTNINSPRTLPNAGGTITVQGRGMLGNQVVTKGFLMDEDGNEVYAFADVGNVPAFSYQVHFGWGSSFNKPPLEPGLYWVEVRSYALTKRMTNPVRVQ</sequence>
<organism evidence="1 2">
    <name type="scientific">Sphingobacterium corticibacterium</name>
    <dbReference type="NCBI Taxonomy" id="2484746"/>
    <lineage>
        <taxon>Bacteria</taxon>
        <taxon>Pseudomonadati</taxon>
        <taxon>Bacteroidota</taxon>
        <taxon>Sphingobacteriia</taxon>
        <taxon>Sphingobacteriales</taxon>
        <taxon>Sphingobacteriaceae</taxon>
        <taxon>Sphingobacterium</taxon>
    </lineage>
</organism>
<proteinExistence type="predicted"/>
<evidence type="ECO:0000313" key="1">
    <source>
        <dbReference type="EMBL" id="RZF59706.1"/>
    </source>
</evidence>
<protein>
    <recommendedName>
        <fullName evidence="3">DUF5018 domain-containing protein</fullName>
    </recommendedName>
</protein>
<dbReference type="Gene3D" id="2.60.40.2340">
    <property type="match status" value="1"/>
</dbReference>
<gene>
    <name evidence="1" type="ORF">EWE74_11155</name>
</gene>
<evidence type="ECO:0008006" key="3">
    <source>
        <dbReference type="Google" id="ProtNLM"/>
    </source>
</evidence>
<name>A0A4Q6XTP1_9SPHI</name>
<accession>A0A4Q6XTP1</accession>
<dbReference type="PROSITE" id="PS51257">
    <property type="entry name" value="PROKAR_LIPOPROTEIN"/>
    <property type="match status" value="1"/>
</dbReference>
<keyword evidence="2" id="KW-1185">Reference proteome</keyword>
<dbReference type="AlphaFoldDB" id="A0A4Q6XTP1"/>
<dbReference type="Proteomes" id="UP000292855">
    <property type="component" value="Unassembled WGS sequence"/>
</dbReference>
<comment type="caution">
    <text evidence="1">The sequence shown here is derived from an EMBL/GenBank/DDBJ whole genome shotgun (WGS) entry which is preliminary data.</text>
</comment>
<dbReference type="RefSeq" id="WP_130141625.1">
    <property type="nucleotide sequence ID" value="NZ_SGIT01000002.1"/>
</dbReference>
<reference evidence="1 2" key="1">
    <citation type="submission" date="2019-02" db="EMBL/GenBank/DDBJ databases">
        <authorList>
            <person name="Li Y."/>
        </authorList>
    </citation>
    <scope>NUCLEOTIDE SEQUENCE [LARGE SCALE GENOMIC DNA]</scope>
    <source>
        <strain evidence="1 2">30C10-4-7</strain>
    </source>
</reference>
<evidence type="ECO:0000313" key="2">
    <source>
        <dbReference type="Proteomes" id="UP000292855"/>
    </source>
</evidence>
<dbReference type="OrthoDB" id="674886at2"/>
<dbReference type="EMBL" id="SGIT01000002">
    <property type="protein sequence ID" value="RZF59706.1"/>
    <property type="molecule type" value="Genomic_DNA"/>
</dbReference>